<dbReference type="HOGENOM" id="CLU_1658974_0_0_10"/>
<organism evidence="1 2">
    <name type="scientific">Odoribacter laneus YIT 12061</name>
    <dbReference type="NCBI Taxonomy" id="742817"/>
    <lineage>
        <taxon>Bacteria</taxon>
        <taxon>Pseudomonadati</taxon>
        <taxon>Bacteroidota</taxon>
        <taxon>Bacteroidia</taxon>
        <taxon>Bacteroidales</taxon>
        <taxon>Odoribacteraceae</taxon>
        <taxon>Odoribacter</taxon>
    </lineage>
</organism>
<reference evidence="1 2" key="1">
    <citation type="submission" date="2012-01" db="EMBL/GenBank/DDBJ databases">
        <title>The Genome Sequence of Odoribacter laneus YIT 12061.</title>
        <authorList>
            <consortium name="The Broad Institute Genome Sequencing Platform"/>
            <person name="Earl A."/>
            <person name="Ward D."/>
            <person name="Feldgarden M."/>
            <person name="Gevers D."/>
            <person name="Morotomi M."/>
            <person name="Young S.K."/>
            <person name="Zeng Q."/>
            <person name="Gargeya S."/>
            <person name="Fitzgerald M."/>
            <person name="Haas B."/>
            <person name="Abouelleil A."/>
            <person name="Alvarado L."/>
            <person name="Arachchi H.M."/>
            <person name="Berlin A."/>
            <person name="Chapman S.B."/>
            <person name="Gearin G."/>
            <person name="Goldberg J."/>
            <person name="Griggs A."/>
            <person name="Gujja S."/>
            <person name="Hansen M."/>
            <person name="Heiman D."/>
            <person name="Howarth C."/>
            <person name="Larimer J."/>
            <person name="Lui A."/>
            <person name="MacDonald P.J.P."/>
            <person name="McCowen C."/>
            <person name="Montmayeur A."/>
            <person name="Murphy C."/>
            <person name="Neiman D."/>
            <person name="Pearson M."/>
            <person name="Priest M."/>
            <person name="Roberts A."/>
            <person name="Saif S."/>
            <person name="Shea T."/>
            <person name="Sisk P."/>
            <person name="Stolte C."/>
            <person name="Sykes S."/>
            <person name="Wortman J."/>
            <person name="Nusbaum C."/>
            <person name="Birren B."/>
        </authorList>
    </citation>
    <scope>NUCLEOTIDE SEQUENCE [LARGE SCALE GENOMIC DNA]</scope>
    <source>
        <strain evidence="1 2">YIT 12061</strain>
    </source>
</reference>
<comment type="caution">
    <text evidence="1">The sequence shown here is derived from an EMBL/GenBank/DDBJ whole genome shotgun (WGS) entry which is preliminary data.</text>
</comment>
<evidence type="ECO:0000313" key="1">
    <source>
        <dbReference type="EMBL" id="EHP47824.1"/>
    </source>
</evidence>
<name>H1DHE1_9BACT</name>
<sequence length="159" mass="19246">MFYYPYQVRAIDICNPEHSFFVSKLNGITYELKREDEVQEVAYTDRNYRILLYPLECLTREFVVNGENMIPIKYVYGFVTKELRILDDCNNYSWFLKNLVDYLGNRAVCRFSKDMLNWIYYILYSLHFDMYGLIENEMAYDVLLLKEDPYGKDRILLPR</sequence>
<evidence type="ECO:0000313" key="2">
    <source>
        <dbReference type="Proteomes" id="UP000004892"/>
    </source>
</evidence>
<keyword evidence="2" id="KW-1185">Reference proteome</keyword>
<dbReference type="Proteomes" id="UP000004892">
    <property type="component" value="Unassembled WGS sequence"/>
</dbReference>
<proteinExistence type="predicted"/>
<dbReference type="PATRIC" id="fig|742817.3.peg.1792"/>
<dbReference type="AlphaFoldDB" id="H1DHE1"/>
<accession>H1DHE1</accession>
<protein>
    <submittedName>
        <fullName evidence="1">Uncharacterized protein</fullName>
    </submittedName>
</protein>
<dbReference type="EMBL" id="ADMC01000022">
    <property type="protein sequence ID" value="EHP47824.1"/>
    <property type="molecule type" value="Genomic_DNA"/>
</dbReference>
<gene>
    <name evidence="1" type="ORF">HMPREF9449_01677</name>
</gene>